<evidence type="ECO:0000256" key="3">
    <source>
        <dbReference type="ARBA" id="ARBA00023125"/>
    </source>
</evidence>
<organism evidence="6 7">
    <name type="scientific">Companilactobacillus bobalius DSM 19674</name>
    <dbReference type="NCBI Taxonomy" id="1423788"/>
    <lineage>
        <taxon>Bacteria</taxon>
        <taxon>Bacillati</taxon>
        <taxon>Bacillota</taxon>
        <taxon>Bacilli</taxon>
        <taxon>Lactobacillales</taxon>
        <taxon>Lactobacillaceae</taxon>
        <taxon>Companilactobacillus</taxon>
        <taxon>Companilactobacillus bobalius</taxon>
    </lineage>
</organism>
<comment type="similarity">
    <text evidence="1">Belongs to the 'phage' integrase family.</text>
</comment>
<dbReference type="InterPro" id="IPR004107">
    <property type="entry name" value="Integrase_SAM-like_N"/>
</dbReference>
<dbReference type="InterPro" id="IPR002104">
    <property type="entry name" value="Integrase_catalytic"/>
</dbReference>
<comment type="caution">
    <text evidence="6">The sequence shown here is derived from an EMBL/GenBank/DDBJ whole genome shotgun (WGS) entry which is preliminary data.</text>
</comment>
<dbReference type="AlphaFoldDB" id="A0A0R1KZG4"/>
<dbReference type="GO" id="GO:0006310">
    <property type="term" value="P:DNA recombination"/>
    <property type="evidence" value="ECO:0007669"/>
    <property type="project" value="UniProtKB-KW"/>
</dbReference>
<dbReference type="Pfam" id="PF00589">
    <property type="entry name" value="Phage_integrase"/>
    <property type="match status" value="1"/>
</dbReference>
<dbReference type="Gene3D" id="1.10.443.10">
    <property type="entry name" value="Intergrase catalytic core"/>
    <property type="match status" value="1"/>
</dbReference>
<proteinExistence type="inferred from homology"/>
<keyword evidence="4" id="KW-0233">DNA recombination</keyword>
<dbReference type="InterPro" id="IPR050808">
    <property type="entry name" value="Phage_Integrase"/>
</dbReference>
<dbReference type="CDD" id="cd01189">
    <property type="entry name" value="INT_ICEBs1_C_like"/>
    <property type="match status" value="1"/>
</dbReference>
<reference evidence="6 7" key="1">
    <citation type="journal article" date="2015" name="Genome Announc.">
        <title>Expanding the biotechnology potential of lactobacilli through comparative genomics of 213 strains and associated genera.</title>
        <authorList>
            <person name="Sun Z."/>
            <person name="Harris H.M."/>
            <person name="McCann A."/>
            <person name="Guo C."/>
            <person name="Argimon S."/>
            <person name="Zhang W."/>
            <person name="Yang X."/>
            <person name="Jeffery I.B."/>
            <person name="Cooney J.C."/>
            <person name="Kagawa T.F."/>
            <person name="Liu W."/>
            <person name="Song Y."/>
            <person name="Salvetti E."/>
            <person name="Wrobel A."/>
            <person name="Rasinkangas P."/>
            <person name="Parkhill J."/>
            <person name="Rea M.C."/>
            <person name="O'Sullivan O."/>
            <person name="Ritari J."/>
            <person name="Douillard F.P."/>
            <person name="Paul Ross R."/>
            <person name="Yang R."/>
            <person name="Briner A.E."/>
            <person name="Felis G.E."/>
            <person name="de Vos W.M."/>
            <person name="Barrangou R."/>
            <person name="Klaenhammer T.R."/>
            <person name="Caufield P.W."/>
            <person name="Cui Y."/>
            <person name="Zhang H."/>
            <person name="O'Toole P.W."/>
        </authorList>
    </citation>
    <scope>NUCLEOTIDE SEQUENCE [LARGE SCALE GENOMIC DNA]</scope>
    <source>
        <strain evidence="6 7">DSM 19674</strain>
    </source>
</reference>
<evidence type="ECO:0000259" key="5">
    <source>
        <dbReference type="PROSITE" id="PS51898"/>
    </source>
</evidence>
<dbReference type="STRING" id="1423788.FC78_GL000846"/>
<evidence type="ECO:0000313" key="7">
    <source>
        <dbReference type="Proteomes" id="UP000051515"/>
    </source>
</evidence>
<gene>
    <name evidence="6" type="ORF">FC78_GL000846</name>
</gene>
<dbReference type="Gene3D" id="1.10.150.130">
    <property type="match status" value="1"/>
</dbReference>
<evidence type="ECO:0000256" key="2">
    <source>
        <dbReference type="ARBA" id="ARBA00022908"/>
    </source>
</evidence>
<protein>
    <recommendedName>
        <fullName evidence="5">Tyr recombinase domain-containing protein</fullName>
    </recommendedName>
</protein>
<dbReference type="InterPro" id="IPR010998">
    <property type="entry name" value="Integrase_recombinase_N"/>
</dbReference>
<dbReference type="PANTHER" id="PTHR30629">
    <property type="entry name" value="PROPHAGE INTEGRASE"/>
    <property type="match status" value="1"/>
</dbReference>
<dbReference type="PROSITE" id="PS51898">
    <property type="entry name" value="TYR_RECOMBINASE"/>
    <property type="match status" value="1"/>
</dbReference>
<dbReference type="GO" id="GO:0015074">
    <property type="term" value="P:DNA integration"/>
    <property type="evidence" value="ECO:0007669"/>
    <property type="project" value="UniProtKB-KW"/>
</dbReference>
<evidence type="ECO:0000256" key="1">
    <source>
        <dbReference type="ARBA" id="ARBA00008857"/>
    </source>
</evidence>
<sequence length="382" mass="44832">MSEITKYKKKNGTTAYKFRTFLGYDEVTGKQVRVSKSGIATKKEALKLLTQAQLEFNNRSFSQYRNLSFKDIYLKWFDQYKLTVKESTYSKTDEHFTLHILPEIGKTKISKLTTVQIQLAINKWFKQSLTRYKRFYNYINRVLTWAYKMQIIENNPADRVILPVNTSQIKTMAENYYDLPELKHFFECLHDMDNSIAEVYFRVLAFTGMRKGESLALLWTDVNFETNQISINKTQSQGEHGRLLVNTPKTPTSIRTVDVDPKTMEILKHWRNEQRKQLLMLGFNATGNNQLVFSNTKNEMFVPTTPRKWLVDTIDRFDLKYITVHGFRRTFATLAFEAGATIKEVQSQLGHKNYKTTMDIYTEVTSKQKKETAQKYANYVNF</sequence>
<dbReference type="InterPro" id="IPR028259">
    <property type="entry name" value="AP2-like_int_N"/>
</dbReference>
<evidence type="ECO:0000256" key="4">
    <source>
        <dbReference type="ARBA" id="ARBA00023172"/>
    </source>
</evidence>
<dbReference type="OrthoDB" id="9803188at2"/>
<dbReference type="GO" id="GO:0003677">
    <property type="term" value="F:DNA binding"/>
    <property type="evidence" value="ECO:0007669"/>
    <property type="project" value="UniProtKB-KW"/>
</dbReference>
<keyword evidence="3" id="KW-0238">DNA-binding</keyword>
<dbReference type="RefSeq" id="WP_056950206.1">
    <property type="nucleotide sequence ID" value="NZ_AZDY01000001.1"/>
</dbReference>
<dbReference type="PATRIC" id="fig|1423788.3.peg.871"/>
<dbReference type="InterPro" id="IPR013762">
    <property type="entry name" value="Integrase-like_cat_sf"/>
</dbReference>
<dbReference type="PANTHER" id="PTHR30629:SF2">
    <property type="entry name" value="PROPHAGE INTEGRASE INTS-RELATED"/>
    <property type="match status" value="1"/>
</dbReference>
<dbReference type="Pfam" id="PF14659">
    <property type="entry name" value="Phage_int_SAM_3"/>
    <property type="match status" value="1"/>
</dbReference>
<keyword evidence="7" id="KW-1185">Reference proteome</keyword>
<dbReference type="SUPFAM" id="SSF56349">
    <property type="entry name" value="DNA breaking-rejoining enzymes"/>
    <property type="match status" value="1"/>
</dbReference>
<name>A0A0R1KZG4_9LACO</name>
<keyword evidence="2" id="KW-0229">DNA integration</keyword>
<feature type="domain" description="Tyr recombinase" evidence="5">
    <location>
        <begin position="167"/>
        <end position="374"/>
    </location>
</feature>
<dbReference type="InterPro" id="IPR011010">
    <property type="entry name" value="DNA_brk_join_enz"/>
</dbReference>
<dbReference type="Proteomes" id="UP000051515">
    <property type="component" value="Unassembled WGS sequence"/>
</dbReference>
<dbReference type="Pfam" id="PF14657">
    <property type="entry name" value="Arm-DNA-bind_4"/>
    <property type="match status" value="1"/>
</dbReference>
<accession>A0A0R1KZG4</accession>
<dbReference type="EMBL" id="AZDY01000001">
    <property type="protein sequence ID" value="KRK85042.1"/>
    <property type="molecule type" value="Genomic_DNA"/>
</dbReference>
<evidence type="ECO:0000313" key="6">
    <source>
        <dbReference type="EMBL" id="KRK85042.1"/>
    </source>
</evidence>